<reference evidence="2 3" key="1">
    <citation type="submission" date="2015-04" db="EMBL/GenBank/DDBJ databases">
        <title>Complete genome sequence of Schizopora paradoxa KUC8140, a cosmopolitan wood degrader in East Asia.</title>
        <authorList>
            <consortium name="DOE Joint Genome Institute"/>
            <person name="Min B."/>
            <person name="Park H."/>
            <person name="Jang Y."/>
            <person name="Kim J.-J."/>
            <person name="Kim K.H."/>
            <person name="Pangilinan J."/>
            <person name="Lipzen A."/>
            <person name="Riley R."/>
            <person name="Grigoriev I.V."/>
            <person name="Spatafora J.W."/>
            <person name="Choi I.-G."/>
        </authorList>
    </citation>
    <scope>NUCLEOTIDE SEQUENCE [LARGE SCALE GENOMIC DNA]</scope>
    <source>
        <strain evidence="2 3">KUC8140</strain>
    </source>
</reference>
<dbReference type="OrthoDB" id="3264017at2759"/>
<feature type="region of interest" description="Disordered" evidence="1">
    <location>
        <begin position="108"/>
        <end position="130"/>
    </location>
</feature>
<proteinExistence type="predicted"/>
<keyword evidence="3" id="KW-1185">Reference proteome</keyword>
<sequence length="297" mass="33827">MSSHNVAAGGGVSGYNVDADAGAGAPHGQFGYMSNPALNQQLANFPGPNDMGGAFNPFLYSTPGTTYMNDPFLYATQAQPAEEAYPQHHMLAAPSQSTYQQQLRELNPNHLDDYDDRDSSIQKRKRPEKVRTAKPLTIEELEHDNSRFARVVKALYSIEDHTKRTVPEIAKAVHDAYPGRYADFEAVKRMVNDVLQKHKAFYHNGRGSPYYLNLEEGRARKEFPSTRNARSARHEFDEENVPPRMGYGRRSTRASRRNRAHFYKPGNEDSNMFPYDYMNSPIGRDDGHIHHEQQYFR</sequence>
<accession>A0A0H2SES1</accession>
<evidence type="ECO:0000313" key="2">
    <source>
        <dbReference type="EMBL" id="KLO15546.1"/>
    </source>
</evidence>
<dbReference type="AlphaFoldDB" id="A0A0H2SES1"/>
<organism evidence="2 3">
    <name type="scientific">Schizopora paradoxa</name>
    <dbReference type="NCBI Taxonomy" id="27342"/>
    <lineage>
        <taxon>Eukaryota</taxon>
        <taxon>Fungi</taxon>
        <taxon>Dikarya</taxon>
        <taxon>Basidiomycota</taxon>
        <taxon>Agaricomycotina</taxon>
        <taxon>Agaricomycetes</taxon>
        <taxon>Hymenochaetales</taxon>
        <taxon>Schizoporaceae</taxon>
        <taxon>Schizopora</taxon>
    </lineage>
</organism>
<name>A0A0H2SES1_9AGAM</name>
<dbReference type="Proteomes" id="UP000053477">
    <property type="component" value="Unassembled WGS sequence"/>
</dbReference>
<dbReference type="EMBL" id="KQ085928">
    <property type="protein sequence ID" value="KLO15546.1"/>
    <property type="molecule type" value="Genomic_DNA"/>
</dbReference>
<dbReference type="InParanoid" id="A0A0H2SES1"/>
<gene>
    <name evidence="2" type="ORF">SCHPADRAFT_260806</name>
</gene>
<evidence type="ECO:0000256" key="1">
    <source>
        <dbReference type="SAM" id="MobiDB-lite"/>
    </source>
</evidence>
<evidence type="ECO:0000313" key="3">
    <source>
        <dbReference type="Proteomes" id="UP000053477"/>
    </source>
</evidence>
<protein>
    <submittedName>
        <fullName evidence="2">Uncharacterized protein</fullName>
    </submittedName>
</protein>
<feature type="region of interest" description="Disordered" evidence="1">
    <location>
        <begin position="222"/>
        <end position="255"/>
    </location>
</feature>